<evidence type="ECO:0000256" key="1">
    <source>
        <dbReference type="ARBA" id="ARBA00004141"/>
    </source>
</evidence>
<dbReference type="InParanoid" id="B8MN43"/>
<protein>
    <submittedName>
        <fullName evidence="7">Uncharacterized protein</fullName>
    </submittedName>
</protein>
<sequence length="146" mass="15579">MERTEPTRPIPQAPQKVLKCLDSMQALVGASLNEREWATNVLVDDSLPAFLLVFIGIFSLVCFLASLKVHIALAVVELNLTIAFALLSGAFWEVAEGNASVASNLQTADGTFLFIAGIAAWYILFALILGSVRFLLALPVATSAAS</sequence>
<feature type="transmembrane region" description="Helical" evidence="6">
    <location>
        <begin position="72"/>
        <end position="92"/>
    </location>
</feature>
<evidence type="ECO:0000313" key="7">
    <source>
        <dbReference type="EMBL" id="EED13992.1"/>
    </source>
</evidence>
<comment type="similarity">
    <text evidence="2">Belongs to the acetate uptake transporter (AceTr) (TC 2.A.96) family.</text>
</comment>
<keyword evidence="3 6" id="KW-0812">Transmembrane</keyword>
<dbReference type="VEuPathDB" id="FungiDB:TSTA_102220"/>
<dbReference type="OrthoDB" id="3648309at2759"/>
<dbReference type="EMBL" id="EQ962658">
    <property type="protein sequence ID" value="EED13992.1"/>
    <property type="molecule type" value="Genomic_DNA"/>
</dbReference>
<dbReference type="AlphaFoldDB" id="B8MN43"/>
<dbReference type="PANTHER" id="PTHR31123">
    <property type="entry name" value="ACCUMULATION OF DYADS PROTEIN 2-RELATED"/>
    <property type="match status" value="1"/>
</dbReference>
<proteinExistence type="inferred from homology"/>
<gene>
    <name evidence="7" type="ORF">TSTA_102220</name>
</gene>
<dbReference type="OMA" id="EREWATN"/>
<evidence type="ECO:0000256" key="4">
    <source>
        <dbReference type="ARBA" id="ARBA00022989"/>
    </source>
</evidence>
<dbReference type="Pfam" id="PF01184">
    <property type="entry name" value="Gpr1_Fun34_YaaH"/>
    <property type="match status" value="1"/>
</dbReference>
<dbReference type="Proteomes" id="UP000001745">
    <property type="component" value="Unassembled WGS sequence"/>
</dbReference>
<dbReference type="InterPro" id="IPR000791">
    <property type="entry name" value="Gpr1/Fun34/SatP-like"/>
</dbReference>
<organism evidence="7 8">
    <name type="scientific">Talaromyces stipitatus (strain ATCC 10500 / CBS 375.48 / QM 6759 / NRRL 1006)</name>
    <name type="common">Penicillium stipitatum</name>
    <dbReference type="NCBI Taxonomy" id="441959"/>
    <lineage>
        <taxon>Eukaryota</taxon>
        <taxon>Fungi</taxon>
        <taxon>Dikarya</taxon>
        <taxon>Ascomycota</taxon>
        <taxon>Pezizomycotina</taxon>
        <taxon>Eurotiomycetes</taxon>
        <taxon>Eurotiomycetidae</taxon>
        <taxon>Eurotiales</taxon>
        <taxon>Trichocomaceae</taxon>
        <taxon>Talaromyces</taxon>
        <taxon>Talaromyces sect. Talaromyces</taxon>
    </lineage>
</organism>
<keyword evidence="8" id="KW-1185">Reference proteome</keyword>
<keyword evidence="4 6" id="KW-1133">Transmembrane helix</keyword>
<dbReference type="GO" id="GO:0005886">
    <property type="term" value="C:plasma membrane"/>
    <property type="evidence" value="ECO:0007669"/>
    <property type="project" value="TreeGrafter"/>
</dbReference>
<keyword evidence="5 6" id="KW-0472">Membrane</keyword>
<dbReference type="HOGENOM" id="CLU_1778709_0_0_1"/>
<reference evidence="8" key="1">
    <citation type="journal article" date="2015" name="Genome Announc.">
        <title>Genome sequence of the AIDS-associated pathogen Penicillium marneffei (ATCC18224) and its near taxonomic relative Talaromyces stipitatus (ATCC10500).</title>
        <authorList>
            <person name="Nierman W.C."/>
            <person name="Fedorova-Abrams N.D."/>
            <person name="Andrianopoulos A."/>
        </authorList>
    </citation>
    <scope>NUCLEOTIDE SEQUENCE [LARGE SCALE GENOMIC DNA]</scope>
    <source>
        <strain evidence="8">ATCC 10500 / CBS 375.48 / QM 6759 / NRRL 1006</strain>
    </source>
</reference>
<dbReference type="PhylomeDB" id="B8MN43"/>
<evidence type="ECO:0000256" key="2">
    <source>
        <dbReference type="ARBA" id="ARBA00005587"/>
    </source>
</evidence>
<dbReference type="PANTHER" id="PTHR31123:SF4">
    <property type="entry name" value="PROTEIN ALCS"/>
    <property type="match status" value="1"/>
</dbReference>
<feature type="transmembrane region" description="Helical" evidence="6">
    <location>
        <begin position="112"/>
        <end position="136"/>
    </location>
</feature>
<feature type="transmembrane region" description="Helical" evidence="6">
    <location>
        <begin position="47"/>
        <end position="65"/>
    </location>
</feature>
<evidence type="ECO:0000256" key="5">
    <source>
        <dbReference type="ARBA" id="ARBA00023136"/>
    </source>
</evidence>
<evidence type="ECO:0000256" key="6">
    <source>
        <dbReference type="SAM" id="Phobius"/>
    </source>
</evidence>
<dbReference type="GO" id="GO:0015123">
    <property type="term" value="F:acetate transmembrane transporter activity"/>
    <property type="evidence" value="ECO:0007669"/>
    <property type="project" value="TreeGrafter"/>
</dbReference>
<evidence type="ECO:0000256" key="3">
    <source>
        <dbReference type="ARBA" id="ARBA00022692"/>
    </source>
</evidence>
<dbReference type="RefSeq" id="XP_002486230.1">
    <property type="nucleotide sequence ID" value="XM_002486185.1"/>
</dbReference>
<name>B8MN43_TALSN</name>
<dbReference type="InterPro" id="IPR051633">
    <property type="entry name" value="AceTr"/>
</dbReference>
<comment type="subcellular location">
    <subcellularLocation>
        <location evidence="1">Membrane</location>
        <topology evidence="1">Multi-pass membrane protein</topology>
    </subcellularLocation>
</comment>
<dbReference type="GeneID" id="8099267"/>
<accession>B8MN43</accession>
<evidence type="ECO:0000313" key="8">
    <source>
        <dbReference type="Proteomes" id="UP000001745"/>
    </source>
</evidence>